<gene>
    <name evidence="2" type="ORF">SDC9_84491</name>
</gene>
<accession>A0A644ZAH6</accession>
<evidence type="ECO:0000313" key="2">
    <source>
        <dbReference type="EMBL" id="MPM37872.1"/>
    </source>
</evidence>
<feature type="compositionally biased region" description="Basic residues" evidence="1">
    <location>
        <begin position="97"/>
        <end position="106"/>
    </location>
</feature>
<dbReference type="AlphaFoldDB" id="A0A644ZAH6"/>
<name>A0A644ZAH6_9ZZZZ</name>
<organism evidence="2">
    <name type="scientific">bioreactor metagenome</name>
    <dbReference type="NCBI Taxonomy" id="1076179"/>
    <lineage>
        <taxon>unclassified sequences</taxon>
        <taxon>metagenomes</taxon>
        <taxon>ecological metagenomes</taxon>
    </lineage>
</organism>
<protein>
    <submittedName>
        <fullName evidence="2">Uncharacterized protein</fullName>
    </submittedName>
</protein>
<feature type="region of interest" description="Disordered" evidence="1">
    <location>
        <begin position="95"/>
        <end position="128"/>
    </location>
</feature>
<reference evidence="2" key="1">
    <citation type="submission" date="2019-08" db="EMBL/GenBank/DDBJ databases">
        <authorList>
            <person name="Kucharzyk K."/>
            <person name="Murdoch R.W."/>
            <person name="Higgins S."/>
            <person name="Loffler F."/>
        </authorList>
    </citation>
    <scope>NUCLEOTIDE SEQUENCE</scope>
</reference>
<dbReference type="EMBL" id="VSSQ01008095">
    <property type="protein sequence ID" value="MPM37872.1"/>
    <property type="molecule type" value="Genomic_DNA"/>
</dbReference>
<evidence type="ECO:0000256" key="1">
    <source>
        <dbReference type="SAM" id="MobiDB-lite"/>
    </source>
</evidence>
<comment type="caution">
    <text evidence="2">The sequence shown here is derived from an EMBL/GenBank/DDBJ whole genome shotgun (WGS) entry which is preliminary data.</text>
</comment>
<sequence length="369" mass="39451">METVVSDDELRVPLGLDSGQDMVPTEPANRGPLGQAVVGIRTSGRELIVGEDPSDRRRQQELQQGVVLRGTLPLDHEDDRIAVRAIVRPDQVELSRTRRAARKHPRQQVDRGLRGAVSRRAGDRRTVHRSDRVAVQGGQTVLTEALPDRGEEPRPNVFVVVRQANARLPDRIEQILQSARRRASVQRASLDQHDFGVDSQDVVGAVGIDERAGIGEPGQARNGDHLLEGAGAHEPLHDLRAAERPGREVDTDVGDLVDVGGSGDVADGAGTIHMLAADIGHEAAVALAGRLEMLAFELVDGGLKAVLHGAGNLDLEVDPAWLAVPVQQVGNANRLGHAASFAPWAGSQCDPSGLQYGRGAPDRPLSRGD</sequence>
<proteinExistence type="predicted"/>